<dbReference type="PANTHER" id="PTHR15486:SF0">
    <property type="entry name" value="GLYCEROL-3-PHOSPHATE ACYLTRANSFERASE 1"/>
    <property type="match status" value="1"/>
</dbReference>
<evidence type="ECO:0000256" key="6">
    <source>
        <dbReference type="ARBA" id="ARBA00023136"/>
    </source>
</evidence>
<dbReference type="GO" id="GO:0016791">
    <property type="term" value="F:phosphatase activity"/>
    <property type="evidence" value="ECO:0007669"/>
    <property type="project" value="TreeGrafter"/>
</dbReference>
<keyword evidence="4" id="KW-0812">Transmembrane</keyword>
<dbReference type="AlphaFoldDB" id="A0A2K3JLR1"/>
<evidence type="ECO:0000256" key="2">
    <source>
        <dbReference type="ARBA" id="ARBA00007937"/>
    </source>
</evidence>
<dbReference type="GO" id="GO:0016020">
    <property type="term" value="C:membrane"/>
    <property type="evidence" value="ECO:0007669"/>
    <property type="project" value="UniProtKB-SubCell"/>
</dbReference>
<keyword evidence="7 9" id="KW-0012">Acyltransferase</keyword>
<accession>A0A2K3JLR1</accession>
<evidence type="ECO:0000259" key="8">
    <source>
        <dbReference type="Pfam" id="PF23270"/>
    </source>
</evidence>
<evidence type="ECO:0000256" key="4">
    <source>
        <dbReference type="ARBA" id="ARBA00022692"/>
    </source>
</evidence>
<evidence type="ECO:0000256" key="1">
    <source>
        <dbReference type="ARBA" id="ARBA00004370"/>
    </source>
</evidence>
<dbReference type="Pfam" id="PF23270">
    <property type="entry name" value="HAD_RAM2_N"/>
    <property type="match status" value="1"/>
</dbReference>
<dbReference type="InterPro" id="IPR056462">
    <property type="entry name" value="HAD_RAM2/GPAT1-8"/>
</dbReference>
<evidence type="ECO:0000256" key="5">
    <source>
        <dbReference type="ARBA" id="ARBA00022989"/>
    </source>
</evidence>
<dbReference type="STRING" id="57577.A0A2K3JLR1"/>
<sequence length="92" mass="10089">GSKVVITSVPRVMVEGFLKEYLSVGHVIGTELHTFGCYFTGFLTSSGLVVRHRALDDYFGDRKPDIGIGTSSLYDHLFISSCKVSLNLGPMF</sequence>
<dbReference type="PANTHER" id="PTHR15486">
    <property type="entry name" value="ANCIENT UBIQUITOUS PROTEIN"/>
    <property type="match status" value="1"/>
</dbReference>
<dbReference type="Proteomes" id="UP000236291">
    <property type="component" value="Unassembled WGS sequence"/>
</dbReference>
<evidence type="ECO:0000313" key="10">
    <source>
        <dbReference type="Proteomes" id="UP000236291"/>
    </source>
</evidence>
<evidence type="ECO:0000256" key="3">
    <source>
        <dbReference type="ARBA" id="ARBA00022679"/>
    </source>
</evidence>
<evidence type="ECO:0000256" key="7">
    <source>
        <dbReference type="ARBA" id="ARBA00023315"/>
    </source>
</evidence>
<reference evidence="9 10" key="2">
    <citation type="journal article" date="2017" name="Front. Plant Sci.">
        <title>Gene Classification and Mining of Molecular Markers Useful in Red Clover (Trifolium pratense) Breeding.</title>
        <authorList>
            <person name="Istvanek J."/>
            <person name="Dluhosova J."/>
            <person name="Dluhos P."/>
            <person name="Patkova L."/>
            <person name="Nedelnik J."/>
            <person name="Repkova J."/>
        </authorList>
    </citation>
    <scope>NUCLEOTIDE SEQUENCE [LARGE SCALE GENOMIC DNA]</scope>
    <source>
        <strain evidence="10">cv. Tatra</strain>
        <tissue evidence="9">Young leaves</tissue>
    </source>
</reference>
<feature type="non-terminal residue" evidence="9">
    <location>
        <position position="1"/>
    </location>
</feature>
<protein>
    <submittedName>
        <fullName evidence="9">Glycerol-3-phosphate acyltransferase 1-like protein</fullName>
    </submittedName>
</protein>
<dbReference type="GO" id="GO:0090447">
    <property type="term" value="F:glycerol-3-phosphate 2-O-acyltransferase activity"/>
    <property type="evidence" value="ECO:0007669"/>
    <property type="project" value="TreeGrafter"/>
</dbReference>
<keyword evidence="6" id="KW-0472">Membrane</keyword>
<organism evidence="9 10">
    <name type="scientific">Trifolium pratense</name>
    <name type="common">Red clover</name>
    <dbReference type="NCBI Taxonomy" id="57577"/>
    <lineage>
        <taxon>Eukaryota</taxon>
        <taxon>Viridiplantae</taxon>
        <taxon>Streptophyta</taxon>
        <taxon>Embryophyta</taxon>
        <taxon>Tracheophyta</taxon>
        <taxon>Spermatophyta</taxon>
        <taxon>Magnoliopsida</taxon>
        <taxon>eudicotyledons</taxon>
        <taxon>Gunneridae</taxon>
        <taxon>Pentapetalae</taxon>
        <taxon>rosids</taxon>
        <taxon>fabids</taxon>
        <taxon>Fabales</taxon>
        <taxon>Fabaceae</taxon>
        <taxon>Papilionoideae</taxon>
        <taxon>50 kb inversion clade</taxon>
        <taxon>NPAAA clade</taxon>
        <taxon>Hologalegina</taxon>
        <taxon>IRL clade</taxon>
        <taxon>Trifolieae</taxon>
        <taxon>Trifolium</taxon>
    </lineage>
</organism>
<comment type="subcellular location">
    <subcellularLocation>
        <location evidence="1">Membrane</location>
    </subcellularLocation>
</comment>
<feature type="domain" description="Glycerol-3-phosphate acyltransferase RAM2/GPAT1-8 HAD-like" evidence="8">
    <location>
        <begin position="2"/>
        <end position="84"/>
    </location>
</feature>
<keyword evidence="3 9" id="KW-0808">Transferase</keyword>
<name>A0A2K3JLR1_TRIPR</name>
<dbReference type="GO" id="GO:0010143">
    <property type="term" value="P:cutin biosynthetic process"/>
    <property type="evidence" value="ECO:0007669"/>
    <property type="project" value="TreeGrafter"/>
</dbReference>
<comment type="similarity">
    <text evidence="2">Belongs to the GPAT/DAPAT family.</text>
</comment>
<keyword evidence="5" id="KW-1133">Transmembrane helix</keyword>
<proteinExistence type="inferred from homology"/>
<evidence type="ECO:0000313" key="9">
    <source>
        <dbReference type="EMBL" id="PNX54973.1"/>
    </source>
</evidence>
<dbReference type="ExpressionAtlas" id="A0A2K3JLR1">
    <property type="expression patterns" value="baseline"/>
</dbReference>
<comment type="caution">
    <text evidence="9">The sequence shown here is derived from an EMBL/GenBank/DDBJ whole genome shotgun (WGS) entry which is preliminary data.</text>
</comment>
<reference evidence="9 10" key="1">
    <citation type="journal article" date="2014" name="Am. J. Bot.">
        <title>Genome assembly and annotation for red clover (Trifolium pratense; Fabaceae).</title>
        <authorList>
            <person name="Istvanek J."/>
            <person name="Jaros M."/>
            <person name="Krenek A."/>
            <person name="Repkova J."/>
        </authorList>
    </citation>
    <scope>NUCLEOTIDE SEQUENCE [LARGE SCALE GENOMIC DNA]</scope>
    <source>
        <strain evidence="10">cv. Tatra</strain>
        <tissue evidence="9">Young leaves</tissue>
    </source>
</reference>
<gene>
    <name evidence="9" type="ORF">L195_g048596</name>
</gene>
<dbReference type="EMBL" id="ASHM01069781">
    <property type="protein sequence ID" value="PNX54973.1"/>
    <property type="molecule type" value="Genomic_DNA"/>
</dbReference>